<dbReference type="Gene3D" id="3.40.50.720">
    <property type="entry name" value="NAD(P)-binding Rossmann-like Domain"/>
    <property type="match status" value="1"/>
</dbReference>
<name>A0ABP1NU14_XYLVO</name>
<dbReference type="PRINTS" id="PR00081">
    <property type="entry name" value="GDHRDH"/>
</dbReference>
<evidence type="ECO:0000313" key="5">
    <source>
        <dbReference type="Proteomes" id="UP001642520"/>
    </source>
</evidence>
<dbReference type="Pfam" id="PF00106">
    <property type="entry name" value="adh_short"/>
    <property type="match status" value="1"/>
</dbReference>
<organism evidence="4 5">
    <name type="scientific">Xylocopa violacea</name>
    <name type="common">Violet carpenter bee</name>
    <name type="synonym">Apis violacea</name>
    <dbReference type="NCBI Taxonomy" id="135666"/>
    <lineage>
        <taxon>Eukaryota</taxon>
        <taxon>Metazoa</taxon>
        <taxon>Ecdysozoa</taxon>
        <taxon>Arthropoda</taxon>
        <taxon>Hexapoda</taxon>
        <taxon>Insecta</taxon>
        <taxon>Pterygota</taxon>
        <taxon>Neoptera</taxon>
        <taxon>Endopterygota</taxon>
        <taxon>Hymenoptera</taxon>
        <taxon>Apocrita</taxon>
        <taxon>Aculeata</taxon>
        <taxon>Apoidea</taxon>
        <taxon>Anthophila</taxon>
        <taxon>Apidae</taxon>
        <taxon>Xylocopa</taxon>
        <taxon>Xylocopa</taxon>
    </lineage>
</organism>
<dbReference type="SUPFAM" id="SSF51735">
    <property type="entry name" value="NAD(P)-binding Rossmann-fold domains"/>
    <property type="match status" value="1"/>
</dbReference>
<comment type="caution">
    <text evidence="4">The sequence shown here is derived from an EMBL/GenBank/DDBJ whole genome shotgun (WGS) entry which is preliminary data.</text>
</comment>
<comment type="similarity">
    <text evidence="1 3">Belongs to the short-chain dehydrogenases/reductases (SDR) family.</text>
</comment>
<sequence>MNRWEGKVAIVTGASSGIGSAISKSLVSHGVKVVGLARRMDKLQEIAKELGKDKFFPVECDLRKEEDILKAFKFVEKQFGGADILVNNAGIAIPKKIIESDTEEYRKIIDVNLIAPAICAREAAQSLIKRKAAGHIININSVAGTYAEAILTPVGMYSASKYGLRALGTELRHEIVLSNLNIKITNISPGTVYTDMIKSFFKDKSEKEIRELVCVLEDKDIAEAIIYALGTPESVEIPEITVIPHKTAFCTFSRKSATDVH</sequence>
<evidence type="ECO:0000256" key="3">
    <source>
        <dbReference type="RuleBase" id="RU000363"/>
    </source>
</evidence>
<protein>
    <recommendedName>
        <fullName evidence="6">Farnesol dehydrogenase-like</fullName>
    </recommendedName>
</protein>
<evidence type="ECO:0008006" key="6">
    <source>
        <dbReference type="Google" id="ProtNLM"/>
    </source>
</evidence>
<dbReference type="EMBL" id="CAXAJV020001293">
    <property type="protein sequence ID" value="CAL7944499.1"/>
    <property type="molecule type" value="Genomic_DNA"/>
</dbReference>
<dbReference type="PANTHER" id="PTHR43115:SF4">
    <property type="entry name" value="DEHYDROGENASE_REDUCTASE SDR FAMILY MEMBER 11"/>
    <property type="match status" value="1"/>
</dbReference>
<dbReference type="PANTHER" id="PTHR43115">
    <property type="entry name" value="DEHYDROGENASE/REDUCTASE SDR FAMILY MEMBER 11"/>
    <property type="match status" value="1"/>
</dbReference>
<dbReference type="InterPro" id="IPR036291">
    <property type="entry name" value="NAD(P)-bd_dom_sf"/>
</dbReference>
<evidence type="ECO:0000256" key="2">
    <source>
        <dbReference type="ARBA" id="ARBA00023002"/>
    </source>
</evidence>
<evidence type="ECO:0000256" key="1">
    <source>
        <dbReference type="ARBA" id="ARBA00006484"/>
    </source>
</evidence>
<proteinExistence type="inferred from homology"/>
<evidence type="ECO:0000313" key="4">
    <source>
        <dbReference type="EMBL" id="CAL7944499.1"/>
    </source>
</evidence>
<keyword evidence="5" id="KW-1185">Reference proteome</keyword>
<dbReference type="InterPro" id="IPR002347">
    <property type="entry name" value="SDR_fam"/>
</dbReference>
<accession>A0ABP1NU14</accession>
<keyword evidence="2" id="KW-0560">Oxidoreductase</keyword>
<dbReference type="Proteomes" id="UP001642520">
    <property type="component" value="Unassembled WGS sequence"/>
</dbReference>
<reference evidence="4 5" key="1">
    <citation type="submission" date="2024-08" db="EMBL/GenBank/DDBJ databases">
        <authorList>
            <person name="Will J Nash"/>
            <person name="Angela Man"/>
            <person name="Seanna McTaggart"/>
            <person name="Kendall Baker"/>
            <person name="Tom Barker"/>
            <person name="Leah Catchpole"/>
            <person name="Alex Durrant"/>
            <person name="Karim Gharbi"/>
            <person name="Naomi Irish"/>
            <person name="Gemy Kaithakottil"/>
            <person name="Debby Ku"/>
            <person name="Aaliyah Providence"/>
            <person name="Felix Shaw"/>
            <person name="David Swarbreck"/>
            <person name="Chris Watkins"/>
            <person name="Ann M. McCartney"/>
            <person name="Giulio Formenti"/>
            <person name="Alice Mouton"/>
            <person name="Noel Vella"/>
            <person name="Bjorn M von Reumont"/>
            <person name="Adriana Vella"/>
            <person name="Wilfried Haerty"/>
        </authorList>
    </citation>
    <scope>NUCLEOTIDE SEQUENCE [LARGE SCALE GENOMIC DNA]</scope>
</reference>
<dbReference type="PRINTS" id="PR00080">
    <property type="entry name" value="SDRFAMILY"/>
</dbReference>
<gene>
    <name evidence="4" type="ORF">XYLVIOL_LOCUS6691</name>
</gene>